<dbReference type="EMBL" id="CP034951">
    <property type="protein sequence ID" value="QAA82569.1"/>
    <property type="molecule type" value="Genomic_DNA"/>
</dbReference>
<dbReference type="Proteomes" id="UP000285517">
    <property type="component" value="Chromosome"/>
</dbReference>
<sequence length="311" mass="35182">MQLSNYIADLLYRYECVIIPGFGAFLTRNQSARIEQATNTFYPPSKVLSFNRQLQVNDGLLANYVASAEKCSYETALQRVRKFSAHLNTELNAGNPISIKNIGEFSLNEERAIQFEPLNKQNFNTASFGLSSFVSPEISRIIQGETVVKTDKGVVNLATQQRVSRPYLKYAAVAAIALTASGFAGMKLYENQVQKYNFAQRQKANSLVENQIQEATFVIENPLPVINLELAKQIGKYHLVAGAYRLEENADKKIEQLREKGYSPMNMGVTRYGLHQVIYASFEERIDALKKLHEIQRDENPDAWLLVQEID</sequence>
<organism evidence="3 4">
    <name type="scientific">Aequorivita ciconiae</name>
    <dbReference type="NCBI Taxonomy" id="2494375"/>
    <lineage>
        <taxon>Bacteria</taxon>
        <taxon>Pseudomonadati</taxon>
        <taxon>Bacteroidota</taxon>
        <taxon>Flavobacteriia</taxon>
        <taxon>Flavobacteriales</taxon>
        <taxon>Flavobacteriaceae</taxon>
        <taxon>Aequorivita</taxon>
    </lineage>
</organism>
<evidence type="ECO:0000256" key="1">
    <source>
        <dbReference type="SAM" id="Coils"/>
    </source>
</evidence>
<keyword evidence="4" id="KW-1185">Reference proteome</keyword>
<protein>
    <submittedName>
        <fullName evidence="3">SPOR domain-containing protein</fullName>
    </submittedName>
</protein>
<dbReference type="InterPro" id="IPR040495">
    <property type="entry name" value="HU-CCDC81_bac_1"/>
</dbReference>
<evidence type="ECO:0000313" key="3">
    <source>
        <dbReference type="EMBL" id="QAA82569.1"/>
    </source>
</evidence>
<feature type="coiled-coil region" evidence="1">
    <location>
        <begin position="240"/>
        <end position="299"/>
    </location>
</feature>
<dbReference type="PROSITE" id="PS51724">
    <property type="entry name" value="SPOR"/>
    <property type="match status" value="1"/>
</dbReference>
<dbReference type="Pfam" id="PF18175">
    <property type="entry name" value="HU-CCDC81_bac_2"/>
    <property type="match status" value="1"/>
</dbReference>
<dbReference type="SUPFAM" id="SSF110997">
    <property type="entry name" value="Sporulation related repeat"/>
    <property type="match status" value="1"/>
</dbReference>
<dbReference type="Gene3D" id="3.30.70.1070">
    <property type="entry name" value="Sporulation related repeat"/>
    <property type="match status" value="1"/>
</dbReference>
<gene>
    <name evidence="3" type="ORF">EI546_12940</name>
</gene>
<dbReference type="AlphaFoldDB" id="A0A410G5N4"/>
<name>A0A410G5N4_9FLAO</name>
<evidence type="ECO:0000259" key="2">
    <source>
        <dbReference type="PROSITE" id="PS51724"/>
    </source>
</evidence>
<keyword evidence="1" id="KW-0175">Coiled coil</keyword>
<accession>A0A410G5N4</accession>
<dbReference type="GO" id="GO:0042834">
    <property type="term" value="F:peptidoglycan binding"/>
    <property type="evidence" value="ECO:0007669"/>
    <property type="project" value="InterPro"/>
</dbReference>
<dbReference type="RefSeq" id="WP_128250934.1">
    <property type="nucleotide sequence ID" value="NZ_CP034951.1"/>
</dbReference>
<dbReference type="OrthoDB" id="653949at2"/>
<dbReference type="KEGG" id="aev:EI546_12940"/>
<dbReference type="InterPro" id="IPR007730">
    <property type="entry name" value="SPOR-like_dom"/>
</dbReference>
<dbReference type="InterPro" id="IPR041268">
    <property type="entry name" value="HU-CCDC81_bac_2"/>
</dbReference>
<proteinExistence type="predicted"/>
<evidence type="ECO:0000313" key="4">
    <source>
        <dbReference type="Proteomes" id="UP000285517"/>
    </source>
</evidence>
<feature type="domain" description="SPOR" evidence="2">
    <location>
        <begin position="231"/>
        <end position="308"/>
    </location>
</feature>
<reference evidence="3 4" key="1">
    <citation type="submission" date="2019-01" db="EMBL/GenBank/DDBJ databases">
        <title>Complete genome sequencing of Aequorivita sp. H23M31.</title>
        <authorList>
            <person name="Bae J.-W."/>
        </authorList>
    </citation>
    <scope>NUCLEOTIDE SEQUENCE [LARGE SCALE GENOMIC DNA]</scope>
    <source>
        <strain evidence="3 4">H23M31</strain>
    </source>
</reference>
<dbReference type="InterPro" id="IPR036680">
    <property type="entry name" value="SPOR-like_sf"/>
</dbReference>
<dbReference type="Pfam" id="PF18174">
    <property type="entry name" value="HU-CCDC81_bac_1"/>
    <property type="match status" value="1"/>
</dbReference>